<dbReference type="PANTHER" id="PTHR47654">
    <property type="entry name" value="ZN(II)2CYS6 TRANSCRIPTION FACTOR (EUROFUNG)-RELATED"/>
    <property type="match status" value="1"/>
</dbReference>
<proteinExistence type="predicted"/>
<dbReference type="Pfam" id="PF04082">
    <property type="entry name" value="Fungal_trans"/>
    <property type="match status" value="1"/>
</dbReference>
<dbReference type="InterPro" id="IPR007219">
    <property type="entry name" value="XnlR_reg_dom"/>
</dbReference>
<organism evidence="3 4">
    <name type="scientific">Aspergillus keveii</name>
    <dbReference type="NCBI Taxonomy" id="714993"/>
    <lineage>
        <taxon>Eukaryota</taxon>
        <taxon>Fungi</taxon>
        <taxon>Dikarya</taxon>
        <taxon>Ascomycota</taxon>
        <taxon>Pezizomycotina</taxon>
        <taxon>Eurotiomycetes</taxon>
        <taxon>Eurotiomycetidae</taxon>
        <taxon>Eurotiales</taxon>
        <taxon>Aspergillaceae</taxon>
        <taxon>Aspergillus</taxon>
        <taxon>Aspergillus subgen. Nidulantes</taxon>
    </lineage>
</organism>
<reference evidence="3 4" key="1">
    <citation type="submission" date="2024-07" db="EMBL/GenBank/DDBJ databases">
        <title>Section-level genome sequencing and comparative genomics of Aspergillus sections Usti and Cavernicolus.</title>
        <authorList>
            <consortium name="Lawrence Berkeley National Laboratory"/>
            <person name="Nybo J.L."/>
            <person name="Vesth T.C."/>
            <person name="Theobald S."/>
            <person name="Frisvad J.C."/>
            <person name="Larsen T.O."/>
            <person name="Kjaerboelling I."/>
            <person name="Rothschild-Mancinelli K."/>
            <person name="Lyhne E.K."/>
            <person name="Kogle M.E."/>
            <person name="Barry K."/>
            <person name="Clum A."/>
            <person name="Na H."/>
            <person name="Ledsgaard L."/>
            <person name="Lin J."/>
            <person name="Lipzen A."/>
            <person name="Kuo A."/>
            <person name="Riley R."/>
            <person name="Mondo S."/>
            <person name="Labutti K."/>
            <person name="Haridas S."/>
            <person name="Pangalinan J."/>
            <person name="Salamov A.A."/>
            <person name="Simmons B.A."/>
            <person name="Magnuson J.K."/>
            <person name="Chen J."/>
            <person name="Drula E."/>
            <person name="Henrissat B."/>
            <person name="Wiebenga A."/>
            <person name="Lubbers R.J."/>
            <person name="Gomes A.C."/>
            <person name="Makela M.R."/>
            <person name="Stajich J."/>
            <person name="Grigoriev I.V."/>
            <person name="Mortensen U.H."/>
            <person name="De Vries R.P."/>
            <person name="Baker S.E."/>
            <person name="Andersen M.R."/>
        </authorList>
    </citation>
    <scope>NUCLEOTIDE SEQUENCE [LARGE SCALE GENOMIC DNA]</scope>
    <source>
        <strain evidence="3 4">CBS 209.92</strain>
    </source>
</reference>
<evidence type="ECO:0000313" key="3">
    <source>
        <dbReference type="EMBL" id="KAL2798791.1"/>
    </source>
</evidence>
<dbReference type="CDD" id="cd12148">
    <property type="entry name" value="fungal_TF_MHR"/>
    <property type="match status" value="1"/>
</dbReference>
<name>A0ABR4GIB0_9EURO</name>
<evidence type="ECO:0000256" key="1">
    <source>
        <dbReference type="ARBA" id="ARBA00023242"/>
    </source>
</evidence>
<dbReference type="SMART" id="SM00906">
    <property type="entry name" value="Fungal_trans"/>
    <property type="match status" value="1"/>
</dbReference>
<protein>
    <recommendedName>
        <fullName evidence="2">Xylanolytic transcriptional activator regulatory domain-containing protein</fullName>
    </recommendedName>
</protein>
<evidence type="ECO:0000313" key="4">
    <source>
        <dbReference type="Proteomes" id="UP001610563"/>
    </source>
</evidence>
<keyword evidence="4" id="KW-1185">Reference proteome</keyword>
<dbReference type="EMBL" id="JBFTWV010000011">
    <property type="protein sequence ID" value="KAL2798791.1"/>
    <property type="molecule type" value="Genomic_DNA"/>
</dbReference>
<sequence length="426" mass="48192">MATTEDFDQNAIGFIGDSSEITWLRRLIKEIGLSGDLDSSYTANNHIEYRGSAVPELLNTTHRPAYKVACRLFDKYAASVHVSFPVVDAEPFRQQFETYYQISGSPHQEKLPPILSHQWLAIFYLILAIGKRHHSPIGDSVSAELDEATRYLVIPFAHNVYYERAMSFRSRCTTSCHSRVSQMQLDLVASLYLLSTRQMTRAWSLCNEAISEAMSLGLHADLIASNLSENFKDVRWRLWWSLCGLHYHLSVMTGRPSLLAQGMTTERVPASTDRFTHVREASQKVDPVYPESGGTVSEINSTNMEIGQLYFTEISKLVLIGQQMMSRYYSTIKVQQASSTKALWIIRELLNEVDKWSTTLPDGLNTRVTGTPSKSKITSQRLSLELQYHSIRITITRPTLDVQVSESTDQTIGGNLVLKNIWQLNA</sequence>
<gene>
    <name evidence="3" type="ORF">BJX66DRAFT_24045</name>
</gene>
<feature type="domain" description="Xylanolytic transcriptional activator regulatory" evidence="2">
    <location>
        <begin position="202"/>
        <end position="275"/>
    </location>
</feature>
<comment type="caution">
    <text evidence="3">The sequence shown here is derived from an EMBL/GenBank/DDBJ whole genome shotgun (WGS) entry which is preliminary data.</text>
</comment>
<keyword evidence="1" id="KW-0539">Nucleus</keyword>
<dbReference type="InterPro" id="IPR053230">
    <property type="entry name" value="Trans_reg_galc"/>
</dbReference>
<dbReference type="PANTHER" id="PTHR47654:SF5">
    <property type="entry name" value="TRANSCRIPTION FACTOR DOMAIN-CONTAINING PROTEIN"/>
    <property type="match status" value="1"/>
</dbReference>
<evidence type="ECO:0000259" key="2">
    <source>
        <dbReference type="SMART" id="SM00906"/>
    </source>
</evidence>
<dbReference type="Proteomes" id="UP001610563">
    <property type="component" value="Unassembled WGS sequence"/>
</dbReference>
<accession>A0ABR4GIB0</accession>